<feature type="compositionally biased region" description="Basic residues" evidence="1">
    <location>
        <begin position="1"/>
        <end position="17"/>
    </location>
</feature>
<accession>A0A151QW09</accession>
<evidence type="ECO:0000313" key="3">
    <source>
        <dbReference type="EMBL" id="KYP34395.1"/>
    </source>
</evidence>
<dbReference type="PANTHER" id="PTHR47592">
    <property type="entry name" value="PBF68 PROTEIN"/>
    <property type="match status" value="1"/>
</dbReference>
<evidence type="ECO:0000259" key="2">
    <source>
        <dbReference type="Pfam" id="PF22936"/>
    </source>
</evidence>
<name>A0A151QW09_CAJCA</name>
<reference evidence="3" key="1">
    <citation type="journal article" date="2012" name="Nat. Biotechnol.">
        <title>Draft genome sequence of pigeonpea (Cajanus cajan), an orphan legume crop of resource-poor farmers.</title>
        <authorList>
            <person name="Varshney R.K."/>
            <person name="Chen W."/>
            <person name="Li Y."/>
            <person name="Bharti A.K."/>
            <person name="Saxena R.K."/>
            <person name="Schlueter J.A."/>
            <person name="Donoghue M.T."/>
            <person name="Azam S."/>
            <person name="Fan G."/>
            <person name="Whaley A.M."/>
            <person name="Farmer A.D."/>
            <person name="Sheridan J."/>
            <person name="Iwata A."/>
            <person name="Tuteja R."/>
            <person name="Penmetsa R.V."/>
            <person name="Wu W."/>
            <person name="Upadhyaya H.D."/>
            <person name="Yang S.P."/>
            <person name="Shah T."/>
            <person name="Saxena K.B."/>
            <person name="Michael T."/>
            <person name="McCombie W.R."/>
            <person name="Yang B."/>
            <person name="Zhang G."/>
            <person name="Yang H."/>
            <person name="Wang J."/>
            <person name="Spillane C."/>
            <person name="Cook D.R."/>
            <person name="May G.D."/>
            <person name="Xu X."/>
            <person name="Jackson S.A."/>
        </authorList>
    </citation>
    <scope>NUCLEOTIDE SEQUENCE [LARGE SCALE GENOMIC DNA]</scope>
</reference>
<protein>
    <submittedName>
        <fullName evidence="3">Retrovirus-related Pol polyprotein from transposon TNT 1-94</fullName>
    </submittedName>
</protein>
<evidence type="ECO:0000256" key="1">
    <source>
        <dbReference type="SAM" id="MobiDB-lite"/>
    </source>
</evidence>
<feature type="domain" description="Retrovirus-related Pol polyprotein from transposon TNT 1-94-like beta-barrel" evidence="2">
    <location>
        <begin position="128"/>
        <end position="208"/>
    </location>
</feature>
<dbReference type="Gramene" id="C.cajan_45083.t">
    <property type="protein sequence ID" value="C.cajan_45083.t"/>
    <property type="gene ID" value="C.cajan_45083"/>
</dbReference>
<organism evidence="3 4">
    <name type="scientific">Cajanus cajan</name>
    <name type="common">Pigeon pea</name>
    <name type="synonym">Cajanus indicus</name>
    <dbReference type="NCBI Taxonomy" id="3821"/>
    <lineage>
        <taxon>Eukaryota</taxon>
        <taxon>Viridiplantae</taxon>
        <taxon>Streptophyta</taxon>
        <taxon>Embryophyta</taxon>
        <taxon>Tracheophyta</taxon>
        <taxon>Spermatophyta</taxon>
        <taxon>Magnoliopsida</taxon>
        <taxon>eudicotyledons</taxon>
        <taxon>Gunneridae</taxon>
        <taxon>Pentapetalae</taxon>
        <taxon>rosids</taxon>
        <taxon>fabids</taxon>
        <taxon>Fabales</taxon>
        <taxon>Fabaceae</taxon>
        <taxon>Papilionoideae</taxon>
        <taxon>50 kb inversion clade</taxon>
        <taxon>NPAAA clade</taxon>
        <taxon>indigoferoid/millettioid clade</taxon>
        <taxon>Phaseoleae</taxon>
        <taxon>Cajanus</taxon>
    </lineage>
</organism>
<dbReference type="PANTHER" id="PTHR47592:SF31">
    <property type="entry name" value="ZINC FINGER, CCHC-TYPE-RELATED"/>
    <property type="match status" value="1"/>
</dbReference>
<dbReference type="EMBL" id="KQ484607">
    <property type="protein sequence ID" value="KYP34395.1"/>
    <property type="molecule type" value="Genomic_DNA"/>
</dbReference>
<keyword evidence="4" id="KW-1185">Reference proteome</keyword>
<gene>
    <name evidence="3" type="ORF">KK1_044650</name>
</gene>
<dbReference type="InterPro" id="IPR054722">
    <property type="entry name" value="PolX-like_BBD"/>
</dbReference>
<feature type="region of interest" description="Disordered" evidence="1">
    <location>
        <begin position="1"/>
        <end position="28"/>
    </location>
</feature>
<dbReference type="Pfam" id="PF22936">
    <property type="entry name" value="Pol_BBD"/>
    <property type="match status" value="1"/>
</dbReference>
<evidence type="ECO:0000313" key="4">
    <source>
        <dbReference type="Proteomes" id="UP000075243"/>
    </source>
</evidence>
<dbReference type="Proteomes" id="UP000075243">
    <property type="component" value="Unassembled WGS sequence"/>
</dbReference>
<proteinExistence type="predicted"/>
<dbReference type="AlphaFoldDB" id="A0A151QW09"/>
<sequence>MTSGSRKRSSKESKRKTPATSDRAAGPRLPQIEEVLNQTRFFSQRDQMIKYGKEFYHRIVLHPKVMDFSYFATSGLYFHHHLEYQGLQHFVALKCDFFEDLIKVFYSNLRVSEAGFLYSDLVSDESMWIVDSGATLHVTPRKEFFTSYTSGDFGVLKMGNDGVSKVIGVGDVCLQTNMRMHLLLRGVKHAPDVRFNLISVQMLDDDGYDNHIGSGKWKLTKVNLVVARGEKNSKLYWKKALVAKNRCGFGIEKCRVGEMFSLHGWKLWVYAL</sequence>